<dbReference type="GO" id="GO:0006805">
    <property type="term" value="P:xenobiotic metabolic process"/>
    <property type="evidence" value="ECO:0007669"/>
    <property type="project" value="TreeGrafter"/>
</dbReference>
<dbReference type="InterPro" id="IPR017972">
    <property type="entry name" value="Cyt_P450_CS"/>
</dbReference>
<comment type="cofactor">
    <cofactor evidence="1 14">
        <name>heme</name>
        <dbReference type="ChEBI" id="CHEBI:30413"/>
    </cofactor>
</comment>
<dbReference type="GO" id="GO:0016712">
    <property type="term" value="F:oxidoreductase activity, acting on paired donors, with incorporation or reduction of molecular oxygen, reduced flavin or flavoprotein as one donor, and incorporation of one atom of oxygen"/>
    <property type="evidence" value="ECO:0007669"/>
    <property type="project" value="UniProtKB-EC"/>
</dbReference>
<feature type="chain" id="PRO_5031285454" description="unspecific monooxygenase" evidence="16">
    <location>
        <begin position="26"/>
        <end position="431"/>
    </location>
</feature>
<evidence type="ECO:0000256" key="6">
    <source>
        <dbReference type="ARBA" id="ARBA00022617"/>
    </source>
</evidence>
<protein>
    <recommendedName>
        <fullName evidence="5">unspecific monooxygenase</fullName>
        <ecNumber evidence="5">1.14.14.1</ecNumber>
    </recommendedName>
</protein>
<dbReference type="InterPro" id="IPR002401">
    <property type="entry name" value="Cyt_P450_E_grp-I"/>
</dbReference>
<evidence type="ECO:0000256" key="7">
    <source>
        <dbReference type="ARBA" id="ARBA00022723"/>
    </source>
</evidence>
<dbReference type="EC" id="1.14.14.1" evidence="5"/>
<keyword evidence="8" id="KW-0256">Endoplasmic reticulum</keyword>
<dbReference type="GeneTree" id="ENSGT00940000163209"/>
<reference evidence="17" key="3">
    <citation type="submission" date="2025-09" db="UniProtKB">
        <authorList>
            <consortium name="Ensembl"/>
        </authorList>
    </citation>
    <scope>IDENTIFICATION</scope>
</reference>
<evidence type="ECO:0000256" key="5">
    <source>
        <dbReference type="ARBA" id="ARBA00012109"/>
    </source>
</evidence>
<dbReference type="Gene3D" id="1.10.630.10">
    <property type="entry name" value="Cytochrome P450"/>
    <property type="match status" value="2"/>
</dbReference>
<keyword evidence="7 14" id="KW-0479">Metal-binding</keyword>
<evidence type="ECO:0000256" key="4">
    <source>
        <dbReference type="ARBA" id="ARBA00010617"/>
    </source>
</evidence>
<dbReference type="PRINTS" id="PR00385">
    <property type="entry name" value="P450"/>
</dbReference>
<dbReference type="PANTHER" id="PTHR24300">
    <property type="entry name" value="CYTOCHROME P450 508A4-RELATED"/>
    <property type="match status" value="1"/>
</dbReference>
<keyword evidence="13" id="KW-0472">Membrane</keyword>
<dbReference type="AlphaFoldDB" id="A0A7N5JFQ5"/>
<sequence length="431" mass="48446">MDPVVVLVLCLSCWLLLSLWKQSSGKGKLPPGPTPLPFIGNILQLDVKDISKSLSNLSKAYGPVFTLYFGMKPTVVLHGYEAVKEALVDLGEDFSARGNFPIGEKANRGHGIIFTSGSTWKKMRRFSLMTLRNLGMGKTDLESRVQEEASHLVEELRKTNGLPCDPTFVLGCASCNVICSIIFQTHFDYTDQALIGILERLNENLRILSSPWIQEKYNKQFEFTFENLMNTAVDLFGAGTETTSTTLRYGLLLLLKHPDVEAKVQDEIERVIGRHQSPCMQDRSRMPYTNAVLHEIQRYIDLVPNNLPHAVTRDIKFRNYVIPKGTTVLTSLTSVLHDSQEFPNPEIFDPAHFLDDGGNFKKSDYFMPFSAGKRICVGEGLARMELFLFMTNILQKFSLKSLVDLKDIDTTPIASGFGHVPPPYQLCFIPM</sequence>
<feature type="binding site" description="axial binding residue" evidence="14">
    <location>
        <position position="376"/>
    </location>
    <ligand>
        <name>heme</name>
        <dbReference type="ChEBI" id="CHEBI:30413"/>
    </ligand>
    <ligandPart>
        <name>Fe</name>
        <dbReference type="ChEBI" id="CHEBI:18248"/>
    </ligandPart>
</feature>
<dbReference type="InterPro" id="IPR036396">
    <property type="entry name" value="Cyt_P450_sf"/>
</dbReference>
<dbReference type="InterPro" id="IPR050182">
    <property type="entry name" value="Cytochrome_P450_fam2"/>
</dbReference>
<keyword evidence="6 14" id="KW-0349">Heme</keyword>
<proteinExistence type="inferred from homology"/>
<evidence type="ECO:0000256" key="11">
    <source>
        <dbReference type="ARBA" id="ARBA00023004"/>
    </source>
</evidence>
<keyword evidence="12 15" id="KW-0503">Monooxygenase</keyword>
<evidence type="ECO:0000256" key="8">
    <source>
        <dbReference type="ARBA" id="ARBA00022824"/>
    </source>
</evidence>
<evidence type="ECO:0000256" key="9">
    <source>
        <dbReference type="ARBA" id="ARBA00022848"/>
    </source>
</evidence>
<accession>A0A7N5JFQ5</accession>
<keyword evidence="11 14" id="KW-0408">Iron</keyword>
<evidence type="ECO:0000256" key="2">
    <source>
        <dbReference type="ARBA" id="ARBA00004174"/>
    </source>
</evidence>
<dbReference type="GO" id="GO:0020037">
    <property type="term" value="F:heme binding"/>
    <property type="evidence" value="ECO:0007669"/>
    <property type="project" value="InterPro"/>
</dbReference>
<keyword evidence="9" id="KW-0492">Microsome</keyword>
<reference evidence="17 18" key="1">
    <citation type="journal article" date="2010" name="Nature">
        <title>The sequence and de novo assembly of the giant panda genome.</title>
        <authorList>
            <person name="Li R."/>
            <person name="Fan W."/>
            <person name="Tian G."/>
            <person name="Zhu H."/>
            <person name="He L."/>
            <person name="Cai J."/>
            <person name="Huang Q."/>
            <person name="Cai Q."/>
            <person name="Li B."/>
            <person name="Bai Y."/>
            <person name="Zhang Z."/>
            <person name="Zhang Y."/>
            <person name="Wang W."/>
            <person name="Li J."/>
            <person name="Wei F."/>
            <person name="Li H."/>
            <person name="Jian M."/>
            <person name="Li J."/>
            <person name="Zhang Z."/>
            <person name="Nielsen R."/>
            <person name="Li D."/>
            <person name="Gu W."/>
            <person name="Yang Z."/>
            <person name="Xuan Z."/>
            <person name="Ryder O.A."/>
            <person name="Leung F.C."/>
            <person name="Zhou Y."/>
            <person name="Cao J."/>
            <person name="Sun X."/>
            <person name="Fu Y."/>
            <person name="Fang X."/>
            <person name="Guo X."/>
            <person name="Wang B."/>
            <person name="Hou R."/>
            <person name="Shen F."/>
            <person name="Mu B."/>
            <person name="Ni P."/>
            <person name="Lin R."/>
            <person name="Qian W."/>
            <person name="Wang G."/>
            <person name="Yu C."/>
            <person name="Nie W."/>
            <person name="Wang J."/>
            <person name="Wu Z."/>
            <person name="Liang H."/>
            <person name="Min J."/>
            <person name="Wu Q."/>
            <person name="Cheng S."/>
            <person name="Ruan J."/>
            <person name="Wang M."/>
            <person name="Shi Z."/>
            <person name="Wen M."/>
            <person name="Liu B."/>
            <person name="Ren X."/>
            <person name="Zheng H."/>
            <person name="Dong D."/>
            <person name="Cook K."/>
            <person name="Shan G."/>
            <person name="Zhang H."/>
            <person name="Kosiol C."/>
            <person name="Xie X."/>
            <person name="Lu Z."/>
            <person name="Zheng H."/>
            <person name="Li Y."/>
            <person name="Steiner C.C."/>
            <person name="Lam T.T."/>
            <person name="Lin S."/>
            <person name="Zhang Q."/>
            <person name="Li G."/>
            <person name="Tian J."/>
            <person name="Gong T."/>
            <person name="Liu H."/>
            <person name="Zhang D."/>
            <person name="Fang L."/>
            <person name="Ye C."/>
            <person name="Zhang J."/>
            <person name="Hu W."/>
            <person name="Xu A."/>
            <person name="Ren Y."/>
            <person name="Zhang G."/>
            <person name="Bruford M.W."/>
            <person name="Li Q."/>
            <person name="Ma L."/>
            <person name="Guo Y."/>
            <person name="An N."/>
            <person name="Hu Y."/>
            <person name="Zheng Y."/>
            <person name="Shi Y."/>
            <person name="Li Z."/>
            <person name="Liu Q."/>
            <person name="Chen Y."/>
            <person name="Zhao J."/>
            <person name="Qu N."/>
            <person name="Zhao S."/>
            <person name="Tian F."/>
            <person name="Wang X."/>
            <person name="Wang H."/>
            <person name="Xu L."/>
            <person name="Liu X."/>
            <person name="Vinar T."/>
            <person name="Wang Y."/>
            <person name="Lam T.W."/>
            <person name="Yiu S.M."/>
            <person name="Liu S."/>
            <person name="Zhang H."/>
            <person name="Li D."/>
            <person name="Huang Y."/>
            <person name="Wang X."/>
            <person name="Yang G."/>
            <person name="Jiang Z."/>
            <person name="Wang J."/>
            <person name="Qin N."/>
            <person name="Li L."/>
            <person name="Li J."/>
            <person name="Bolund L."/>
            <person name="Kristiansen K."/>
            <person name="Wong G.K."/>
            <person name="Olson M."/>
            <person name="Zhang X."/>
            <person name="Li S."/>
            <person name="Yang H."/>
            <person name="Wang J."/>
            <person name="Wang J."/>
        </authorList>
    </citation>
    <scope>NUCLEOTIDE SEQUENCE [LARGE SCALE GENOMIC DNA]</scope>
</reference>
<evidence type="ECO:0000313" key="18">
    <source>
        <dbReference type="Proteomes" id="UP000008912"/>
    </source>
</evidence>
<dbReference type="GO" id="GO:0005789">
    <property type="term" value="C:endoplasmic reticulum membrane"/>
    <property type="evidence" value="ECO:0007669"/>
    <property type="project" value="UniProtKB-SubCell"/>
</dbReference>
<feature type="signal peptide" evidence="16">
    <location>
        <begin position="1"/>
        <end position="25"/>
    </location>
</feature>
<organism evidence="17 18">
    <name type="scientific">Ailuropoda melanoleuca</name>
    <name type="common">Giant panda</name>
    <dbReference type="NCBI Taxonomy" id="9646"/>
    <lineage>
        <taxon>Eukaryota</taxon>
        <taxon>Metazoa</taxon>
        <taxon>Chordata</taxon>
        <taxon>Craniata</taxon>
        <taxon>Vertebrata</taxon>
        <taxon>Euteleostomi</taxon>
        <taxon>Mammalia</taxon>
        <taxon>Eutheria</taxon>
        <taxon>Laurasiatheria</taxon>
        <taxon>Carnivora</taxon>
        <taxon>Caniformia</taxon>
        <taxon>Ursidae</taxon>
        <taxon>Ailuropoda</taxon>
    </lineage>
</organism>
<evidence type="ECO:0000256" key="3">
    <source>
        <dbReference type="ARBA" id="ARBA00004406"/>
    </source>
</evidence>
<comment type="similarity">
    <text evidence="4 15">Belongs to the cytochrome P450 family.</text>
</comment>
<dbReference type="PROSITE" id="PS00086">
    <property type="entry name" value="CYTOCHROME_P450"/>
    <property type="match status" value="1"/>
</dbReference>
<evidence type="ECO:0000256" key="15">
    <source>
        <dbReference type="RuleBase" id="RU000461"/>
    </source>
</evidence>
<comment type="subcellular location">
    <subcellularLocation>
        <location evidence="3">Endoplasmic reticulum membrane</location>
        <topology evidence="3">Peripheral membrane protein</topology>
    </subcellularLocation>
    <subcellularLocation>
        <location evidence="2">Microsome membrane</location>
        <topology evidence="2">Peripheral membrane protein</topology>
    </subcellularLocation>
</comment>
<evidence type="ECO:0000256" key="12">
    <source>
        <dbReference type="ARBA" id="ARBA00023033"/>
    </source>
</evidence>
<evidence type="ECO:0000256" key="16">
    <source>
        <dbReference type="SAM" id="SignalP"/>
    </source>
</evidence>
<gene>
    <name evidence="17" type="primary">LOC100471407</name>
</gene>
<dbReference type="PANTHER" id="PTHR24300:SF423">
    <property type="entry name" value="CYTOCHROME P450 2C18"/>
    <property type="match status" value="1"/>
</dbReference>
<dbReference type="SUPFAM" id="SSF48264">
    <property type="entry name" value="Cytochrome P450"/>
    <property type="match status" value="1"/>
</dbReference>
<dbReference type="GO" id="GO:0005506">
    <property type="term" value="F:iron ion binding"/>
    <property type="evidence" value="ECO:0007669"/>
    <property type="project" value="InterPro"/>
</dbReference>
<dbReference type="GO" id="GO:0006082">
    <property type="term" value="P:organic acid metabolic process"/>
    <property type="evidence" value="ECO:0007669"/>
    <property type="project" value="TreeGrafter"/>
</dbReference>
<name>A0A7N5JFQ5_AILME</name>
<dbReference type="FunFam" id="1.10.630.10:FF:000238">
    <property type="entry name" value="Cytochrome P450 2A6"/>
    <property type="match status" value="2"/>
</dbReference>
<dbReference type="PRINTS" id="PR00463">
    <property type="entry name" value="EP450I"/>
</dbReference>
<evidence type="ECO:0000256" key="13">
    <source>
        <dbReference type="ARBA" id="ARBA00023136"/>
    </source>
</evidence>
<evidence type="ECO:0000256" key="10">
    <source>
        <dbReference type="ARBA" id="ARBA00023002"/>
    </source>
</evidence>
<evidence type="ECO:0000256" key="1">
    <source>
        <dbReference type="ARBA" id="ARBA00001971"/>
    </source>
</evidence>
<evidence type="ECO:0000256" key="14">
    <source>
        <dbReference type="PIRSR" id="PIRSR602401-1"/>
    </source>
</evidence>
<dbReference type="InterPro" id="IPR001128">
    <property type="entry name" value="Cyt_P450"/>
</dbReference>
<dbReference type="Ensembl" id="ENSAMET00000048239.1">
    <property type="protein sequence ID" value="ENSAMEP00000024703.1"/>
    <property type="gene ID" value="ENSAMEG00000006243.2"/>
</dbReference>
<evidence type="ECO:0000313" key="17">
    <source>
        <dbReference type="Ensembl" id="ENSAMEP00000024703.1"/>
    </source>
</evidence>
<keyword evidence="18" id="KW-1185">Reference proteome</keyword>
<keyword evidence="10 15" id="KW-0560">Oxidoreductase</keyword>
<dbReference type="Proteomes" id="UP000008912">
    <property type="component" value="Unassembled WGS sequence"/>
</dbReference>
<reference evidence="17" key="2">
    <citation type="submission" date="2025-08" db="UniProtKB">
        <authorList>
            <consortium name="Ensembl"/>
        </authorList>
    </citation>
    <scope>IDENTIFICATION</scope>
</reference>
<dbReference type="Pfam" id="PF00067">
    <property type="entry name" value="p450"/>
    <property type="match status" value="2"/>
</dbReference>
<keyword evidence="16" id="KW-0732">Signal</keyword>